<dbReference type="InParanoid" id="A7E7P2"/>
<dbReference type="KEGG" id="ssl:SS1G_01320"/>
<sequence>MTAASLNIDGRRSLATLKLEDFKEGQGSPVLVTGQSSAISLIQEEYVEEEAQRDLDIVLTEAQQDELEVAYKINKHPDNETEAALAEKVELLPHEVKVCAQFWYYFQIEC</sequence>
<dbReference type="Proteomes" id="UP000001312">
    <property type="component" value="Unassembled WGS sequence"/>
</dbReference>
<proteinExistence type="predicted"/>
<dbReference type="GeneID" id="5494049"/>
<dbReference type="HOGENOM" id="CLU_2172593_0_0_1"/>
<dbReference type="InterPro" id="IPR009057">
    <property type="entry name" value="Homeodomain-like_sf"/>
</dbReference>
<dbReference type="GO" id="GO:0003677">
    <property type="term" value="F:DNA binding"/>
    <property type="evidence" value="ECO:0007669"/>
    <property type="project" value="InterPro"/>
</dbReference>
<evidence type="ECO:0000313" key="1">
    <source>
        <dbReference type="EMBL" id="EDN96394.1"/>
    </source>
</evidence>
<protein>
    <submittedName>
        <fullName evidence="1">Uncharacterized protein</fullName>
    </submittedName>
</protein>
<dbReference type="SUPFAM" id="SSF46689">
    <property type="entry name" value="Homeodomain-like"/>
    <property type="match status" value="1"/>
</dbReference>
<reference evidence="2" key="1">
    <citation type="journal article" date="2011" name="PLoS Genet.">
        <title>Genomic analysis of the necrotrophic fungal pathogens Sclerotinia sclerotiorum and Botrytis cinerea.</title>
        <authorList>
            <person name="Amselem J."/>
            <person name="Cuomo C.A."/>
            <person name="van Kan J.A."/>
            <person name="Viaud M."/>
            <person name="Benito E.P."/>
            <person name="Couloux A."/>
            <person name="Coutinho P.M."/>
            <person name="de Vries R.P."/>
            <person name="Dyer P.S."/>
            <person name="Fillinger S."/>
            <person name="Fournier E."/>
            <person name="Gout L."/>
            <person name="Hahn M."/>
            <person name="Kohn L."/>
            <person name="Lapalu N."/>
            <person name="Plummer K.M."/>
            <person name="Pradier J.M."/>
            <person name="Quevillon E."/>
            <person name="Sharon A."/>
            <person name="Simon A."/>
            <person name="ten Have A."/>
            <person name="Tudzynski B."/>
            <person name="Tudzynski P."/>
            <person name="Wincker P."/>
            <person name="Andrew M."/>
            <person name="Anthouard V."/>
            <person name="Beever R.E."/>
            <person name="Beffa R."/>
            <person name="Benoit I."/>
            <person name="Bouzid O."/>
            <person name="Brault B."/>
            <person name="Chen Z."/>
            <person name="Choquer M."/>
            <person name="Collemare J."/>
            <person name="Cotton P."/>
            <person name="Danchin E.G."/>
            <person name="Da Silva C."/>
            <person name="Gautier A."/>
            <person name="Giraud C."/>
            <person name="Giraud T."/>
            <person name="Gonzalez C."/>
            <person name="Grossetete S."/>
            <person name="Guldener U."/>
            <person name="Henrissat B."/>
            <person name="Howlett B.J."/>
            <person name="Kodira C."/>
            <person name="Kretschmer M."/>
            <person name="Lappartient A."/>
            <person name="Leroch M."/>
            <person name="Levis C."/>
            <person name="Mauceli E."/>
            <person name="Neuveglise C."/>
            <person name="Oeser B."/>
            <person name="Pearson M."/>
            <person name="Poulain J."/>
            <person name="Poussereau N."/>
            <person name="Quesneville H."/>
            <person name="Rascle C."/>
            <person name="Schumacher J."/>
            <person name="Segurens B."/>
            <person name="Sexton A."/>
            <person name="Silva E."/>
            <person name="Sirven C."/>
            <person name="Soanes D.M."/>
            <person name="Talbot N.J."/>
            <person name="Templeton M."/>
            <person name="Yandava C."/>
            <person name="Yarden O."/>
            <person name="Zeng Q."/>
            <person name="Rollins J.A."/>
            <person name="Lebrun M.H."/>
            <person name="Dickman M."/>
        </authorList>
    </citation>
    <scope>NUCLEOTIDE SEQUENCE [LARGE SCALE GENOMIC DNA]</scope>
    <source>
        <strain evidence="2">ATCC 18683 / 1980 / Ss-1</strain>
    </source>
</reference>
<gene>
    <name evidence="1" type="ORF">SS1G_01320</name>
</gene>
<dbReference type="Gene3D" id="1.10.10.60">
    <property type="entry name" value="Homeodomain-like"/>
    <property type="match status" value="1"/>
</dbReference>
<keyword evidence="2" id="KW-1185">Reference proteome</keyword>
<evidence type="ECO:0000313" key="2">
    <source>
        <dbReference type="Proteomes" id="UP000001312"/>
    </source>
</evidence>
<dbReference type="AlphaFoldDB" id="A7E7P2"/>
<name>A7E7P2_SCLS1</name>
<dbReference type="EMBL" id="CH476622">
    <property type="protein sequence ID" value="EDN96394.1"/>
    <property type="molecule type" value="Genomic_DNA"/>
</dbReference>
<dbReference type="RefSeq" id="XP_001597126.1">
    <property type="nucleotide sequence ID" value="XM_001597076.1"/>
</dbReference>
<dbReference type="CDD" id="cd00086">
    <property type="entry name" value="homeodomain"/>
    <property type="match status" value="1"/>
</dbReference>
<accession>A7E7P2</accession>
<organism evidence="1 2">
    <name type="scientific">Sclerotinia sclerotiorum (strain ATCC 18683 / 1980 / Ss-1)</name>
    <name type="common">White mold</name>
    <name type="synonym">Whetzelinia sclerotiorum</name>
    <dbReference type="NCBI Taxonomy" id="665079"/>
    <lineage>
        <taxon>Eukaryota</taxon>
        <taxon>Fungi</taxon>
        <taxon>Dikarya</taxon>
        <taxon>Ascomycota</taxon>
        <taxon>Pezizomycotina</taxon>
        <taxon>Leotiomycetes</taxon>
        <taxon>Helotiales</taxon>
        <taxon>Sclerotiniaceae</taxon>
        <taxon>Sclerotinia</taxon>
    </lineage>
</organism>
<dbReference type="InterPro" id="IPR001356">
    <property type="entry name" value="HD"/>
</dbReference>